<evidence type="ECO:0000256" key="7">
    <source>
        <dbReference type="ARBA" id="ARBA00023170"/>
    </source>
</evidence>
<dbReference type="OMA" id="SAGSMWI"/>
<feature type="transmembrane region" description="Helical" evidence="10">
    <location>
        <begin position="209"/>
        <end position="233"/>
    </location>
</feature>
<dbReference type="AlphaFoldDB" id="A0A813I012"/>
<keyword evidence="13" id="KW-1185">Reference proteome</keyword>
<comment type="caution">
    <text evidence="12">The sequence shown here is derived from an EMBL/GenBank/DDBJ whole genome shotgun (WGS) entry which is preliminary data.</text>
</comment>
<evidence type="ECO:0000256" key="5">
    <source>
        <dbReference type="ARBA" id="ARBA00023040"/>
    </source>
</evidence>
<dbReference type="CDD" id="cd00637">
    <property type="entry name" value="7tm_classA_rhodopsin-like"/>
    <property type="match status" value="1"/>
</dbReference>
<dbReference type="PANTHER" id="PTHR24246">
    <property type="entry name" value="OLFACTORY RECEPTOR AND ADENOSINE RECEPTOR"/>
    <property type="match status" value="1"/>
</dbReference>
<feature type="transmembrane region" description="Helical" evidence="10">
    <location>
        <begin position="117"/>
        <end position="138"/>
    </location>
</feature>
<evidence type="ECO:0000256" key="6">
    <source>
        <dbReference type="ARBA" id="ARBA00023136"/>
    </source>
</evidence>
<dbReference type="Proteomes" id="UP000654075">
    <property type="component" value="Unassembled WGS sequence"/>
</dbReference>
<dbReference type="GO" id="GO:0005886">
    <property type="term" value="C:plasma membrane"/>
    <property type="evidence" value="ECO:0007669"/>
    <property type="project" value="UniProtKB-SubCell"/>
</dbReference>
<keyword evidence="8" id="KW-0325">Glycoprotein</keyword>
<dbReference type="SUPFAM" id="SSF81321">
    <property type="entry name" value="Family A G protein-coupled receptor-like"/>
    <property type="match status" value="1"/>
</dbReference>
<dbReference type="SUPFAM" id="SSF52047">
    <property type="entry name" value="RNI-like"/>
    <property type="match status" value="1"/>
</dbReference>
<evidence type="ECO:0000313" key="13">
    <source>
        <dbReference type="Proteomes" id="UP000654075"/>
    </source>
</evidence>
<evidence type="ECO:0000313" key="12">
    <source>
        <dbReference type="EMBL" id="CAE8643827.1"/>
    </source>
</evidence>
<evidence type="ECO:0000256" key="2">
    <source>
        <dbReference type="ARBA" id="ARBA00022475"/>
    </source>
</evidence>
<dbReference type="InterPro" id="IPR001611">
    <property type="entry name" value="Leu-rich_rpt"/>
</dbReference>
<feature type="domain" description="G-protein coupled receptors family 1 profile" evidence="11">
    <location>
        <begin position="55"/>
        <end position="297"/>
    </location>
</feature>
<sequence length="876" mass="96416">MFTDAYGWVAINGDTLPPDTALLDRWSRMRTRPADSELVTYWGIWFLTAVVSGAANLFIIILIRAKPHLWNKPFNKYVVSLAFPDSVFSTCCAVTCGLHFMHGTWYGGTVHCDIQTVYAMFGVTASIWMNAVVARQIYRLADAAARQQEYAPPTSRDVMKHVLGVYTFAMVIALLPISTWPGPKANAGLGLACLPLEADMQSTILMWTLYLPCVLVVPVILVACYFFGAYRLLLRHQAMKDTRAVFIVFARLFFVLLFMWLPTGLCLWILGGVVPVSLAWAGGILSHVQGIFSVFLYIRKDDIRSELRSMFCSQGRRANDNNNKNSRVFPEDEGAQAASASARDGMPVPSSSSSFLRATASSSVLDYASLRVQAVEEMRLTERTPMLVVSYRDFVAHGSVPRSSDRLQRPLGEGDITVFVSHRWWGPLIHAPFRRASSFCDAASSYDWNGHVDTDKCHKFQILCRGLRKLAEKHGLDLEKLAIWMDFACIEQDIPELKLAGVESLLSYASRSQFILIPVFPAPAAVQAFMEAEHPMDLLDYGERGWCRLEAYVFLCLGEITGQAVSCCGYGLMFKCNGSDVFSEELKAAGTKSGCFGLKSSYEQLKPLTSGSASFKREQLPSGGKFTVEGDRAVILAIEARIQNVYCRHAILSAAEKHLHLAQDLRPHLHLAQHLSPSGTCEAPRSHFALDAKQLTCAQMPLLITQLQRIQSHGQGKLRKLSLKSNQLLLSGLRQLLKNFVCQPEGSELQELDLQDNRLGDGCPAAAEDAVGAMESGISLGVKLQPFFRPTATNNHNSSSSNNLLMEVAALLGSPACENLRVLKLSGNRLASSAAVLVQACWQLEELDLASNNLGNEGAQGITEVLRGQGEDPSSL</sequence>
<evidence type="ECO:0000256" key="9">
    <source>
        <dbReference type="ARBA" id="ARBA00023224"/>
    </source>
</evidence>
<evidence type="ECO:0000259" key="11">
    <source>
        <dbReference type="PROSITE" id="PS50262"/>
    </source>
</evidence>
<gene>
    <name evidence="12" type="ORF">PGLA1383_LOCUS58128</name>
</gene>
<comment type="subcellular location">
    <subcellularLocation>
        <location evidence="1">Cell membrane</location>
        <topology evidence="1">Multi-pass membrane protein</topology>
    </subcellularLocation>
</comment>
<accession>A0A813I012</accession>
<feature type="transmembrane region" description="Helical" evidence="10">
    <location>
        <begin position="77"/>
        <end position="101"/>
    </location>
</feature>
<name>A0A813I012_POLGL</name>
<proteinExistence type="predicted"/>
<evidence type="ECO:0000256" key="10">
    <source>
        <dbReference type="SAM" id="Phobius"/>
    </source>
</evidence>
<dbReference type="GO" id="GO:0004930">
    <property type="term" value="F:G protein-coupled receptor activity"/>
    <property type="evidence" value="ECO:0007669"/>
    <property type="project" value="UniProtKB-KW"/>
</dbReference>
<keyword evidence="2" id="KW-1003">Cell membrane</keyword>
<feature type="non-terminal residue" evidence="12">
    <location>
        <position position="876"/>
    </location>
</feature>
<dbReference type="EMBL" id="CAJNNV010033444">
    <property type="protein sequence ID" value="CAE8643827.1"/>
    <property type="molecule type" value="Genomic_DNA"/>
</dbReference>
<dbReference type="Pfam" id="PF00001">
    <property type="entry name" value="7tm_1"/>
    <property type="match status" value="1"/>
</dbReference>
<keyword evidence="9" id="KW-0807">Transducer</keyword>
<feature type="transmembrane region" description="Helical" evidence="10">
    <location>
        <begin position="42"/>
        <end position="65"/>
    </location>
</feature>
<reference evidence="12" key="1">
    <citation type="submission" date="2021-02" db="EMBL/GenBank/DDBJ databases">
        <authorList>
            <person name="Dougan E. K."/>
            <person name="Rhodes N."/>
            <person name="Thang M."/>
            <person name="Chan C."/>
        </authorList>
    </citation>
    <scope>NUCLEOTIDE SEQUENCE</scope>
</reference>
<feature type="transmembrane region" description="Helical" evidence="10">
    <location>
        <begin position="245"/>
        <end position="271"/>
    </location>
</feature>
<dbReference type="PANTHER" id="PTHR24246:SF27">
    <property type="entry name" value="ADENOSINE RECEPTOR, ISOFORM A"/>
    <property type="match status" value="1"/>
</dbReference>
<dbReference type="Gene3D" id="3.80.10.10">
    <property type="entry name" value="Ribonuclease Inhibitor"/>
    <property type="match status" value="1"/>
</dbReference>
<organism evidence="12 13">
    <name type="scientific">Polarella glacialis</name>
    <name type="common">Dinoflagellate</name>
    <dbReference type="NCBI Taxonomy" id="89957"/>
    <lineage>
        <taxon>Eukaryota</taxon>
        <taxon>Sar</taxon>
        <taxon>Alveolata</taxon>
        <taxon>Dinophyceae</taxon>
        <taxon>Suessiales</taxon>
        <taxon>Suessiaceae</taxon>
        <taxon>Polarella</taxon>
    </lineage>
</organism>
<keyword evidence="5" id="KW-0297">G-protein coupled receptor</keyword>
<keyword evidence="4 10" id="KW-1133">Transmembrane helix</keyword>
<dbReference type="Gene3D" id="1.20.1070.10">
    <property type="entry name" value="Rhodopsin 7-helix transmembrane proteins"/>
    <property type="match status" value="1"/>
</dbReference>
<evidence type="ECO:0000256" key="8">
    <source>
        <dbReference type="ARBA" id="ARBA00023180"/>
    </source>
</evidence>
<evidence type="ECO:0000256" key="3">
    <source>
        <dbReference type="ARBA" id="ARBA00022692"/>
    </source>
</evidence>
<dbReference type="Pfam" id="PF13516">
    <property type="entry name" value="LRR_6"/>
    <property type="match status" value="1"/>
</dbReference>
<keyword evidence="3 10" id="KW-0812">Transmembrane</keyword>
<feature type="transmembrane region" description="Helical" evidence="10">
    <location>
        <begin position="277"/>
        <end position="298"/>
    </location>
</feature>
<dbReference type="OrthoDB" id="423576at2759"/>
<evidence type="ECO:0000256" key="1">
    <source>
        <dbReference type="ARBA" id="ARBA00004651"/>
    </source>
</evidence>
<protein>
    <recommendedName>
        <fullName evidence="11">G-protein coupled receptors family 1 profile domain-containing protein</fullName>
    </recommendedName>
</protein>
<keyword evidence="7" id="KW-0675">Receptor</keyword>
<dbReference type="InterPro" id="IPR032675">
    <property type="entry name" value="LRR_dom_sf"/>
</dbReference>
<dbReference type="PROSITE" id="PS50262">
    <property type="entry name" value="G_PROTEIN_RECEP_F1_2"/>
    <property type="match status" value="1"/>
</dbReference>
<feature type="transmembrane region" description="Helical" evidence="10">
    <location>
        <begin position="158"/>
        <end position="177"/>
    </location>
</feature>
<dbReference type="InterPro" id="IPR017452">
    <property type="entry name" value="GPCR_Rhodpsn_7TM"/>
</dbReference>
<evidence type="ECO:0000256" key="4">
    <source>
        <dbReference type="ARBA" id="ARBA00022989"/>
    </source>
</evidence>
<dbReference type="InterPro" id="IPR000276">
    <property type="entry name" value="GPCR_Rhodpsn"/>
</dbReference>
<dbReference type="SMART" id="SM00368">
    <property type="entry name" value="LRR_RI"/>
    <property type="match status" value="3"/>
</dbReference>
<keyword evidence="6 10" id="KW-0472">Membrane</keyword>